<dbReference type="InterPro" id="IPR044925">
    <property type="entry name" value="His-Me_finger_sf"/>
</dbReference>
<dbReference type="PANTHER" id="PTHR33607">
    <property type="entry name" value="ENDONUCLEASE-1"/>
    <property type="match status" value="1"/>
</dbReference>
<feature type="chain" id="PRO_5023093407" evidence="4">
    <location>
        <begin position="27"/>
        <end position="620"/>
    </location>
</feature>
<keyword evidence="6" id="KW-1185">Reference proteome</keyword>
<reference evidence="5 6" key="1">
    <citation type="submission" date="2019-02" db="EMBL/GenBank/DDBJ databases">
        <title>Deep-cultivation of Planctomycetes and their phenomic and genomic characterization uncovers novel biology.</title>
        <authorList>
            <person name="Wiegand S."/>
            <person name="Jogler M."/>
            <person name="Boedeker C."/>
            <person name="Pinto D."/>
            <person name="Vollmers J."/>
            <person name="Rivas-Marin E."/>
            <person name="Kohn T."/>
            <person name="Peeters S.H."/>
            <person name="Heuer A."/>
            <person name="Rast P."/>
            <person name="Oberbeckmann S."/>
            <person name="Bunk B."/>
            <person name="Jeske O."/>
            <person name="Meyerdierks A."/>
            <person name="Storesund J.E."/>
            <person name="Kallscheuer N."/>
            <person name="Luecker S."/>
            <person name="Lage O.M."/>
            <person name="Pohl T."/>
            <person name="Merkel B.J."/>
            <person name="Hornburger P."/>
            <person name="Mueller R.-W."/>
            <person name="Bruemmer F."/>
            <person name="Labrenz M."/>
            <person name="Spormann A.M."/>
            <person name="Op Den Camp H."/>
            <person name="Overmann J."/>
            <person name="Amann R."/>
            <person name="Jetten M.S.M."/>
            <person name="Mascher T."/>
            <person name="Medema M.H."/>
            <person name="Devos D.P."/>
            <person name="Kaster A.-K."/>
            <person name="Ovreas L."/>
            <person name="Rohde M."/>
            <person name="Galperin M.Y."/>
            <person name="Jogler C."/>
        </authorList>
    </citation>
    <scope>NUCLEOTIDE SEQUENCE [LARGE SCALE GENOMIC DNA]</scope>
    <source>
        <strain evidence="5 6">Pla144</strain>
    </source>
</reference>
<proteinExistence type="inferred from homology"/>
<sequence precursor="true">MGRRRIQSVLGMLCILFLSLSPQAIAAPYDPPTTYYNSATGTGATLKTQLRSIISTMDGVSYGDARYSAPYTDTDPNNANNILLIYNRASVTGTWTTSPTLIWNREHIWPVSRLGVATPSNGTTNISTDQFNLRPADDGINSNRGNDPFGFDSTTGSYGPVGSYWYPGDADAGDVARAQFYMATRYSQLSLTDGSPSGTQMGDLSSLLVYHYRDVPDDFERRRNHAIYGLAGAGAPAISNPYRQENRNPFVDHPEYAWSVFKDQQNDSQLYVGASPNANGSSSLDVSLGSVLVGAAVPGAQNVTLRKNGLDGTYYEVTPSGGATSSVTGRLNAFPILTSGTSSKSISVGLNTTTATAGLRSGSVTIDNLDITTAGGTGHGANDANDSINVSLSVLDHANPSFALGSDINTLSLDFGTVTMGSVAPSLNFDVANLVNTASYTARLDLDSILPSGNSTVLSTDLTTFSGASALNAGLANTYTAMLDTSSVGIFSASYTLNFSDENLAGALGLGSLTLNLTGNVEAAFMNSADFNEDGDIDGEDFLTWQRGFGSGTTLATGDANNDQEVNVADLAIWQTQYGTSPGLLASATTIPEPATLTLLALASMSLIRFGRARFSGPVA</sequence>
<dbReference type="InterPro" id="IPR007346">
    <property type="entry name" value="Endonuclease-I"/>
</dbReference>
<dbReference type="Proteomes" id="UP000318437">
    <property type="component" value="Unassembled WGS sequence"/>
</dbReference>
<comment type="caution">
    <text evidence="5">The sequence shown here is derived from an EMBL/GenBank/DDBJ whole genome shotgun (WGS) entry which is preliminary data.</text>
</comment>
<gene>
    <name evidence="5" type="primary">bsn</name>
    <name evidence="5" type="ORF">Pla144_15390</name>
</gene>
<dbReference type="InterPro" id="IPR018247">
    <property type="entry name" value="EF_Hand_1_Ca_BS"/>
</dbReference>
<dbReference type="OrthoDB" id="9770276at2"/>
<dbReference type="EMBL" id="SJPS01000002">
    <property type="protein sequence ID" value="TWU28252.1"/>
    <property type="molecule type" value="Genomic_DNA"/>
</dbReference>
<evidence type="ECO:0000256" key="3">
    <source>
        <dbReference type="ARBA" id="ARBA00022801"/>
    </source>
</evidence>
<name>A0A5C6CUP7_9BACT</name>
<dbReference type="AlphaFoldDB" id="A0A5C6CUP7"/>
<dbReference type="SUPFAM" id="SSF54060">
    <property type="entry name" value="His-Me finger endonucleases"/>
    <property type="match status" value="1"/>
</dbReference>
<evidence type="ECO:0000256" key="4">
    <source>
        <dbReference type="SAM" id="SignalP"/>
    </source>
</evidence>
<dbReference type="EC" id="3.1.-.-" evidence="5"/>
<evidence type="ECO:0000256" key="2">
    <source>
        <dbReference type="ARBA" id="ARBA00022722"/>
    </source>
</evidence>
<accession>A0A5C6CUP7</accession>
<evidence type="ECO:0000313" key="5">
    <source>
        <dbReference type="EMBL" id="TWU28252.1"/>
    </source>
</evidence>
<dbReference type="PROSITE" id="PS00018">
    <property type="entry name" value="EF_HAND_1"/>
    <property type="match status" value="1"/>
</dbReference>
<dbReference type="GO" id="GO:0004518">
    <property type="term" value="F:nuclease activity"/>
    <property type="evidence" value="ECO:0007669"/>
    <property type="project" value="UniProtKB-KW"/>
</dbReference>
<dbReference type="Pfam" id="PF04231">
    <property type="entry name" value="Endonuclease_1"/>
    <property type="match status" value="1"/>
</dbReference>
<keyword evidence="2" id="KW-0540">Nuclease</keyword>
<dbReference type="GO" id="GO:0016787">
    <property type="term" value="F:hydrolase activity"/>
    <property type="evidence" value="ECO:0007669"/>
    <property type="project" value="UniProtKB-KW"/>
</dbReference>
<protein>
    <submittedName>
        <fullName evidence="5">Extracellular ribonuclease</fullName>
        <ecNumber evidence="5">3.1.-.-</ecNumber>
    </submittedName>
</protein>
<feature type="signal peptide" evidence="4">
    <location>
        <begin position="1"/>
        <end position="26"/>
    </location>
</feature>
<dbReference type="PANTHER" id="PTHR33607:SF2">
    <property type="entry name" value="ENDONUCLEASE-1"/>
    <property type="match status" value="1"/>
</dbReference>
<evidence type="ECO:0000256" key="1">
    <source>
        <dbReference type="ARBA" id="ARBA00006429"/>
    </source>
</evidence>
<evidence type="ECO:0000313" key="6">
    <source>
        <dbReference type="Proteomes" id="UP000318437"/>
    </source>
</evidence>
<comment type="similarity">
    <text evidence="1">Belongs to the EndA/NucM nuclease family.</text>
</comment>
<keyword evidence="3 5" id="KW-0378">Hydrolase</keyword>
<organism evidence="5 6">
    <name type="scientific">Bythopirellula polymerisocia</name>
    <dbReference type="NCBI Taxonomy" id="2528003"/>
    <lineage>
        <taxon>Bacteria</taxon>
        <taxon>Pseudomonadati</taxon>
        <taxon>Planctomycetota</taxon>
        <taxon>Planctomycetia</taxon>
        <taxon>Pirellulales</taxon>
        <taxon>Lacipirellulaceae</taxon>
        <taxon>Bythopirellula</taxon>
    </lineage>
</organism>
<keyword evidence="4" id="KW-0732">Signal</keyword>